<dbReference type="PROSITE" id="PS51007">
    <property type="entry name" value="CYTC"/>
    <property type="match status" value="1"/>
</dbReference>
<evidence type="ECO:0000256" key="5">
    <source>
        <dbReference type="SAM" id="SignalP"/>
    </source>
</evidence>
<evidence type="ECO:0000256" key="4">
    <source>
        <dbReference type="PROSITE-ProRule" id="PRU00433"/>
    </source>
</evidence>
<dbReference type="InterPro" id="IPR009056">
    <property type="entry name" value="Cyt_c-like_dom"/>
</dbReference>
<accession>A0A1F6H356</accession>
<dbReference type="InterPro" id="IPR036909">
    <property type="entry name" value="Cyt_c-like_dom_sf"/>
</dbReference>
<comment type="caution">
    <text evidence="7">The sequence shown here is derived from an EMBL/GenBank/DDBJ whole genome shotgun (WGS) entry which is preliminary data.</text>
</comment>
<sequence>MKFRLILFFFLLYSSAAFALDGQALYFEYGCDGCHGDEGQAKERVSLAGRPASELVEKTMLIQHDQNPKGAELIMKENPDLNRLEEAQAQAIALWLSQLPTSKTATKGATR</sequence>
<dbReference type="GO" id="GO:0020037">
    <property type="term" value="F:heme binding"/>
    <property type="evidence" value="ECO:0007669"/>
    <property type="project" value="InterPro"/>
</dbReference>
<dbReference type="Pfam" id="PF00034">
    <property type="entry name" value="Cytochrom_C"/>
    <property type="match status" value="1"/>
</dbReference>
<gene>
    <name evidence="7" type="ORF">A2557_07410</name>
</gene>
<feature type="signal peptide" evidence="5">
    <location>
        <begin position="1"/>
        <end position="19"/>
    </location>
</feature>
<evidence type="ECO:0000256" key="2">
    <source>
        <dbReference type="ARBA" id="ARBA00022723"/>
    </source>
</evidence>
<keyword evidence="1 4" id="KW-0349">Heme</keyword>
<dbReference type="Proteomes" id="UP000177583">
    <property type="component" value="Unassembled WGS sequence"/>
</dbReference>
<dbReference type="SUPFAM" id="SSF46626">
    <property type="entry name" value="Cytochrome c"/>
    <property type="match status" value="1"/>
</dbReference>
<dbReference type="Gene3D" id="1.10.760.10">
    <property type="entry name" value="Cytochrome c-like domain"/>
    <property type="match status" value="1"/>
</dbReference>
<proteinExistence type="predicted"/>
<feature type="domain" description="Cytochrome c" evidence="6">
    <location>
        <begin position="17"/>
        <end position="100"/>
    </location>
</feature>
<feature type="chain" id="PRO_5009524923" description="Cytochrome c domain-containing protein" evidence="5">
    <location>
        <begin position="20"/>
        <end position="111"/>
    </location>
</feature>
<evidence type="ECO:0000256" key="3">
    <source>
        <dbReference type="ARBA" id="ARBA00023004"/>
    </source>
</evidence>
<reference evidence="7 8" key="1">
    <citation type="journal article" date="2016" name="Nat. Commun.">
        <title>Thousands of microbial genomes shed light on interconnected biogeochemical processes in an aquifer system.</title>
        <authorList>
            <person name="Anantharaman K."/>
            <person name="Brown C.T."/>
            <person name="Hug L.A."/>
            <person name="Sharon I."/>
            <person name="Castelle C.J."/>
            <person name="Probst A.J."/>
            <person name="Thomas B.C."/>
            <person name="Singh A."/>
            <person name="Wilkins M.J."/>
            <person name="Karaoz U."/>
            <person name="Brodie E.L."/>
            <person name="Williams K.H."/>
            <person name="Hubbard S.S."/>
            <person name="Banfield J.F."/>
        </authorList>
    </citation>
    <scope>NUCLEOTIDE SEQUENCE [LARGE SCALE GENOMIC DNA]</scope>
</reference>
<evidence type="ECO:0000313" key="7">
    <source>
        <dbReference type="EMBL" id="OGH04805.1"/>
    </source>
</evidence>
<organism evidence="7 8">
    <name type="scientific">Candidatus Lambdaproteobacteria bacterium RIFOXYD2_FULL_56_26</name>
    <dbReference type="NCBI Taxonomy" id="1817773"/>
    <lineage>
        <taxon>Bacteria</taxon>
        <taxon>Pseudomonadati</taxon>
        <taxon>Pseudomonadota</taxon>
        <taxon>Candidatus Lambdaproteobacteria</taxon>
    </lineage>
</organism>
<name>A0A1F6H356_9PROT</name>
<dbReference type="GO" id="GO:0009055">
    <property type="term" value="F:electron transfer activity"/>
    <property type="evidence" value="ECO:0007669"/>
    <property type="project" value="InterPro"/>
</dbReference>
<dbReference type="AlphaFoldDB" id="A0A1F6H356"/>
<keyword evidence="2 4" id="KW-0479">Metal-binding</keyword>
<evidence type="ECO:0000259" key="6">
    <source>
        <dbReference type="PROSITE" id="PS51007"/>
    </source>
</evidence>
<dbReference type="EMBL" id="MFNF01000001">
    <property type="protein sequence ID" value="OGH04805.1"/>
    <property type="molecule type" value="Genomic_DNA"/>
</dbReference>
<keyword evidence="5" id="KW-0732">Signal</keyword>
<evidence type="ECO:0000313" key="8">
    <source>
        <dbReference type="Proteomes" id="UP000177583"/>
    </source>
</evidence>
<dbReference type="GO" id="GO:0046872">
    <property type="term" value="F:metal ion binding"/>
    <property type="evidence" value="ECO:0007669"/>
    <property type="project" value="UniProtKB-KW"/>
</dbReference>
<evidence type="ECO:0000256" key="1">
    <source>
        <dbReference type="ARBA" id="ARBA00022617"/>
    </source>
</evidence>
<protein>
    <recommendedName>
        <fullName evidence="6">Cytochrome c domain-containing protein</fullName>
    </recommendedName>
</protein>
<keyword evidence="3 4" id="KW-0408">Iron</keyword>